<comment type="subcellular location">
    <subcellularLocation>
        <location evidence="1">Nucleus</location>
    </subcellularLocation>
</comment>
<dbReference type="Gene3D" id="4.10.1240.50">
    <property type="match status" value="1"/>
</dbReference>
<dbReference type="GO" id="GO:0003682">
    <property type="term" value="F:chromatin binding"/>
    <property type="evidence" value="ECO:0007669"/>
    <property type="project" value="InterPro"/>
</dbReference>
<evidence type="ECO:0000256" key="5">
    <source>
        <dbReference type="ARBA" id="ARBA00022771"/>
    </source>
</evidence>
<proteinExistence type="inferred from homology"/>
<gene>
    <name evidence="17" type="primary">LOC108669908</name>
</gene>
<feature type="region of interest" description="Disordered" evidence="12">
    <location>
        <begin position="702"/>
        <end position="797"/>
    </location>
</feature>
<dbReference type="SMART" id="SM01189">
    <property type="entry name" value="ELM2"/>
    <property type="match status" value="1"/>
</dbReference>
<dbReference type="CTD" id="40693"/>
<dbReference type="GO" id="GO:0008270">
    <property type="term" value="F:zinc ion binding"/>
    <property type="evidence" value="ECO:0007669"/>
    <property type="project" value="UniProtKB-KW"/>
</dbReference>
<dbReference type="PROSITE" id="PS51038">
    <property type="entry name" value="BAH"/>
    <property type="match status" value="1"/>
</dbReference>
<evidence type="ECO:0000313" key="16">
    <source>
        <dbReference type="Proteomes" id="UP000694843"/>
    </source>
</evidence>
<dbReference type="PROSITE" id="PS51293">
    <property type="entry name" value="SANT"/>
    <property type="match status" value="1"/>
</dbReference>
<dbReference type="GO" id="GO:0016581">
    <property type="term" value="C:NuRD complex"/>
    <property type="evidence" value="ECO:0007669"/>
    <property type="project" value="TreeGrafter"/>
</dbReference>
<keyword evidence="9" id="KW-0238">DNA-binding</keyword>
<feature type="compositionally biased region" description="Acidic residues" evidence="12">
    <location>
        <begin position="68"/>
        <end position="77"/>
    </location>
</feature>
<accession>A0A8B7NGS9</accession>
<dbReference type="FunFam" id="4.10.1240.50:FF:000001">
    <property type="entry name" value="Metastasis-associated 1 family, member 3"/>
    <property type="match status" value="1"/>
</dbReference>
<dbReference type="SMART" id="SM00717">
    <property type="entry name" value="SANT"/>
    <property type="match status" value="1"/>
</dbReference>
<dbReference type="PANTHER" id="PTHR10865">
    <property type="entry name" value="METASTASIS-ASSOCIATED PROTEIN AND MESODERM INDUCTION EARLY RESPONSE PROTEIN"/>
    <property type="match status" value="1"/>
</dbReference>
<keyword evidence="2" id="KW-1017">Isopeptide bond</keyword>
<evidence type="ECO:0000313" key="17">
    <source>
        <dbReference type="RefSeq" id="XP_018012835.1"/>
    </source>
</evidence>
<dbReference type="InterPro" id="IPR043151">
    <property type="entry name" value="BAH_sf"/>
</dbReference>
<dbReference type="Gene3D" id="1.10.10.60">
    <property type="entry name" value="Homeodomain-like"/>
    <property type="match status" value="1"/>
</dbReference>
<evidence type="ECO:0000256" key="9">
    <source>
        <dbReference type="ARBA" id="ARBA00023125"/>
    </source>
</evidence>
<organism evidence="16 17">
    <name type="scientific">Hyalella azteca</name>
    <name type="common">Amphipod</name>
    <dbReference type="NCBI Taxonomy" id="294128"/>
    <lineage>
        <taxon>Eukaryota</taxon>
        <taxon>Metazoa</taxon>
        <taxon>Ecdysozoa</taxon>
        <taxon>Arthropoda</taxon>
        <taxon>Crustacea</taxon>
        <taxon>Multicrustacea</taxon>
        <taxon>Malacostraca</taxon>
        <taxon>Eumalacostraca</taxon>
        <taxon>Peracarida</taxon>
        <taxon>Amphipoda</taxon>
        <taxon>Senticaudata</taxon>
        <taxon>Talitrida</taxon>
        <taxon>Talitroidea</taxon>
        <taxon>Hyalellidae</taxon>
        <taxon>Hyalella</taxon>
    </lineage>
</organism>
<keyword evidence="5" id="KW-0863">Zinc-finger</keyword>
<feature type="domain" description="BAH" evidence="13">
    <location>
        <begin position="4"/>
        <end position="276"/>
    </location>
</feature>
<dbReference type="RefSeq" id="XP_018012835.1">
    <property type="nucleotide sequence ID" value="XM_018157346.2"/>
</dbReference>
<dbReference type="SMART" id="SM00401">
    <property type="entry name" value="ZnF_GATA"/>
    <property type="match status" value="1"/>
</dbReference>
<dbReference type="CDD" id="cd00202">
    <property type="entry name" value="ZnF_GATA"/>
    <property type="match status" value="1"/>
</dbReference>
<feature type="compositionally biased region" description="Low complexity" evidence="12">
    <location>
        <begin position="102"/>
        <end position="146"/>
    </location>
</feature>
<keyword evidence="6" id="KW-0862">Zinc</keyword>
<evidence type="ECO:0000256" key="4">
    <source>
        <dbReference type="ARBA" id="ARBA00022723"/>
    </source>
</evidence>
<feature type="domain" description="ELM2" evidence="14">
    <location>
        <begin position="277"/>
        <end position="388"/>
    </location>
</feature>
<dbReference type="GO" id="GO:0042826">
    <property type="term" value="F:histone deacetylase binding"/>
    <property type="evidence" value="ECO:0007669"/>
    <property type="project" value="TreeGrafter"/>
</dbReference>
<evidence type="ECO:0000259" key="15">
    <source>
        <dbReference type="PROSITE" id="PS51293"/>
    </source>
</evidence>
<feature type="region of interest" description="Disordered" evidence="12">
    <location>
        <begin position="187"/>
        <end position="212"/>
    </location>
</feature>
<dbReference type="GO" id="GO:0000122">
    <property type="term" value="P:negative regulation of transcription by RNA polymerase II"/>
    <property type="evidence" value="ECO:0007669"/>
    <property type="project" value="TreeGrafter"/>
</dbReference>
<dbReference type="GO" id="GO:0003714">
    <property type="term" value="F:transcription corepressor activity"/>
    <property type="evidence" value="ECO:0007669"/>
    <property type="project" value="TreeGrafter"/>
</dbReference>
<keyword evidence="4" id="KW-0479">Metal-binding</keyword>
<dbReference type="PROSITE" id="PS51156">
    <property type="entry name" value="ELM2"/>
    <property type="match status" value="1"/>
</dbReference>
<dbReference type="CDD" id="cd11661">
    <property type="entry name" value="SANT_MTA3_like"/>
    <property type="match status" value="1"/>
</dbReference>
<dbReference type="AlphaFoldDB" id="A0A8B7NGS9"/>
<dbReference type="KEGG" id="hazt:108669908"/>
<evidence type="ECO:0000256" key="3">
    <source>
        <dbReference type="ARBA" id="ARBA00022553"/>
    </source>
</evidence>
<evidence type="ECO:0000256" key="2">
    <source>
        <dbReference type="ARBA" id="ARBA00022499"/>
    </source>
</evidence>
<dbReference type="OrthoDB" id="2193595at2759"/>
<dbReference type="FunFam" id="2.30.30.490:FF:000001">
    <property type="entry name" value="Metastasis-associated 1 family, member 3"/>
    <property type="match status" value="1"/>
</dbReference>
<evidence type="ECO:0000259" key="14">
    <source>
        <dbReference type="PROSITE" id="PS51156"/>
    </source>
</evidence>
<dbReference type="SUPFAM" id="SSF46689">
    <property type="entry name" value="Homeodomain-like"/>
    <property type="match status" value="1"/>
</dbReference>
<dbReference type="Pfam" id="PF00249">
    <property type="entry name" value="Myb_DNA-binding"/>
    <property type="match status" value="1"/>
</dbReference>
<keyword evidence="10" id="KW-0539">Nucleus</keyword>
<dbReference type="InterPro" id="IPR000679">
    <property type="entry name" value="Znf_GATA"/>
</dbReference>
<evidence type="ECO:0000256" key="6">
    <source>
        <dbReference type="ARBA" id="ARBA00022833"/>
    </source>
</evidence>
<dbReference type="GeneID" id="108669908"/>
<evidence type="ECO:0000256" key="1">
    <source>
        <dbReference type="ARBA" id="ARBA00004123"/>
    </source>
</evidence>
<feature type="region of interest" description="Disordered" evidence="12">
    <location>
        <begin position="68"/>
        <end position="149"/>
    </location>
</feature>
<feature type="domain" description="SANT" evidence="15">
    <location>
        <begin position="395"/>
        <end position="447"/>
    </location>
</feature>
<dbReference type="FunFam" id="1.10.10.60:FF:000012">
    <property type="entry name" value="Metastasis-associated 1 family, member 3"/>
    <property type="match status" value="1"/>
</dbReference>
<evidence type="ECO:0000259" key="13">
    <source>
        <dbReference type="PROSITE" id="PS51038"/>
    </source>
</evidence>
<evidence type="ECO:0000256" key="12">
    <source>
        <dbReference type="SAM" id="MobiDB-lite"/>
    </source>
</evidence>
<dbReference type="CDD" id="cd04709">
    <property type="entry name" value="BAH_MTA"/>
    <property type="match status" value="1"/>
</dbReference>
<dbReference type="Gene3D" id="2.30.30.490">
    <property type="match status" value="2"/>
</dbReference>
<dbReference type="GO" id="GO:0003713">
    <property type="term" value="F:transcription coactivator activity"/>
    <property type="evidence" value="ECO:0007669"/>
    <property type="project" value="TreeGrafter"/>
</dbReference>
<name>A0A8B7NGS9_HYAAZ</name>
<dbReference type="Pfam" id="PF01426">
    <property type="entry name" value="BAH"/>
    <property type="match status" value="1"/>
</dbReference>
<evidence type="ECO:0000256" key="10">
    <source>
        <dbReference type="ARBA" id="ARBA00023242"/>
    </source>
</evidence>
<dbReference type="Pfam" id="PF17226">
    <property type="entry name" value="MTA_R1"/>
    <property type="match status" value="1"/>
</dbReference>
<evidence type="ECO:0000256" key="8">
    <source>
        <dbReference type="ARBA" id="ARBA00022990"/>
    </source>
</evidence>
<dbReference type="InterPro" id="IPR001005">
    <property type="entry name" value="SANT/Myb"/>
</dbReference>
<evidence type="ECO:0000256" key="7">
    <source>
        <dbReference type="ARBA" id="ARBA00022843"/>
    </source>
</evidence>
<feature type="compositionally biased region" description="Low complexity" evidence="12">
    <location>
        <begin position="767"/>
        <end position="789"/>
    </location>
</feature>
<dbReference type="InterPro" id="IPR000949">
    <property type="entry name" value="ELM2_dom"/>
</dbReference>
<feature type="compositionally biased region" description="Basic and acidic residues" evidence="12">
    <location>
        <begin position="201"/>
        <end position="212"/>
    </location>
</feature>
<evidence type="ECO:0000256" key="11">
    <source>
        <dbReference type="ARBA" id="ARBA00093454"/>
    </source>
</evidence>
<dbReference type="InterPro" id="IPR001025">
    <property type="entry name" value="BAH_dom"/>
</dbReference>
<dbReference type="InterPro" id="IPR040138">
    <property type="entry name" value="MIER/MTA"/>
</dbReference>
<dbReference type="Proteomes" id="UP000694843">
    <property type="component" value="Unplaced"/>
</dbReference>
<dbReference type="InterPro" id="IPR017884">
    <property type="entry name" value="SANT_dom"/>
</dbReference>
<dbReference type="PANTHER" id="PTHR10865:SF29">
    <property type="entry name" value="METASTASIS ASSOCIATED 1-LIKE, ISOFORM D"/>
    <property type="match status" value="1"/>
</dbReference>
<comment type="similarity">
    <text evidence="11">Belongs to the metastasis-associated protein family.</text>
</comment>
<keyword evidence="7" id="KW-0832">Ubl conjugation</keyword>
<keyword evidence="16" id="KW-1185">Reference proteome</keyword>
<dbReference type="InterPro" id="IPR009057">
    <property type="entry name" value="Homeodomain-like_sf"/>
</dbReference>
<dbReference type="SMART" id="SM00439">
    <property type="entry name" value="BAH"/>
    <property type="match status" value="1"/>
</dbReference>
<reference evidence="17" key="1">
    <citation type="submission" date="2025-08" db="UniProtKB">
        <authorList>
            <consortium name="RefSeq"/>
        </authorList>
    </citation>
    <scope>IDENTIFICATION</scope>
    <source>
        <tissue evidence="17">Whole organism</tissue>
    </source>
</reference>
<dbReference type="Pfam" id="PF01448">
    <property type="entry name" value="ELM2"/>
    <property type="match status" value="1"/>
</dbReference>
<keyword evidence="8" id="KW-0007">Acetylation</keyword>
<keyword evidence="3" id="KW-0597">Phosphoprotein</keyword>
<dbReference type="InterPro" id="IPR035170">
    <property type="entry name" value="MTA1_R1"/>
</dbReference>
<dbReference type="GO" id="GO:0043565">
    <property type="term" value="F:sequence-specific DNA binding"/>
    <property type="evidence" value="ECO:0007669"/>
    <property type="project" value="InterPro"/>
</dbReference>
<dbReference type="Pfam" id="PF00320">
    <property type="entry name" value="GATA"/>
    <property type="match status" value="1"/>
</dbReference>
<protein>
    <submittedName>
        <fullName evidence="17">Metastasis-associated protein MTA1</fullName>
    </submittedName>
</protein>
<sequence length="924" mass="100772">MTTNMYRVGDYVYFETSSSSPYQIRRIEELIKTPAGNVEAKVMCYYRRRDIPSHLLAVANLKHHSAFDDDPEADDADPTLALSHSNHAPHTRLMGSLPTQHSSNRSSNSSAPNITSSTPASLSVSLSSKPVTSVSPPSNSSHNSASCTPCSDISAGSSTANGTYSSAIPGSNNSCNYIPAGLKSASIRSTSSGPKKIAQVSDERSSLSEDERHQLGHRELFLSRQIETLPATHIRGKCTVTLLNETESLASYMSKEDTFFYSLVFDPIAKTLLADKGEIRIGPNYQADPTALLKEGEADGRAMSELETLVWTPDHGLTDRQIDQFLVVARSVGTFARALDCSSSVKQPSLHMSAAAASRDVTLFEAMSLLHEQDYELAKALSCLVPGSGPLLCRDQMEEWAASEANLFEEALDKYGKDFNDIRQDFLPWKTLKNIIEYYYMWKTTDRYVQQKRVKAVEAESKLKQVYIPNYNKANPAVLSNGSTNCKSVTLLNGSSSGALGFSCEGCSATTSSQWHSWGPVQKPGKLCSDCWLYWKKLGGLKKASRSAKEEEEAGMRPIVKTRNAFYLHSSPALRVMRRLARDALKRRRAARNPTTPINAVQVRHESLVRLEGRTLESLIPWLHQIKSSGRGAGSSTLKDVTLKLGQLDTYCPPWLVISPALVSKRRPQPLLPPPVTAFSTNISSGADCVSYAKDVTHAPHQQLLKRKPYQETNGIDGAPPSKRCKESSDPPLDPYRLSQLGLNPPPGLTVTPIGMNGGTPPPPPLVSSATLSSTSTRLPATTPPSTTTTPPPPYHSSHITTTPAVPVAAAAAGPRVVSQLQHAGAGRTKMATIARMSGRPRIISWMDAPDDVYFYSTSAIKTQRRTMTVTELRRAARRPWRRLLQLPLSLQQQQLQQMVNAAQIVVPVAKSTTAVPGPLPSSD</sequence>